<evidence type="ECO:0000256" key="2">
    <source>
        <dbReference type="ARBA" id="ARBA00022801"/>
    </source>
</evidence>
<dbReference type="SMART" id="SM00870">
    <property type="entry name" value="Asparaginase"/>
    <property type="match status" value="1"/>
</dbReference>
<feature type="active site" evidence="5">
    <location>
        <position position="13"/>
    </location>
</feature>
<dbReference type="InterPro" id="IPR004550">
    <property type="entry name" value="AsnASE_II"/>
</dbReference>
<dbReference type="SFLD" id="SFLDS00057">
    <property type="entry name" value="Glutaminase/Asparaginase"/>
    <property type="match status" value="1"/>
</dbReference>
<dbReference type="Pfam" id="PF17763">
    <property type="entry name" value="Asparaginase_C"/>
    <property type="match status" value="1"/>
</dbReference>
<dbReference type="EMBL" id="DSBT01000410">
    <property type="protein sequence ID" value="HDP79145.1"/>
    <property type="molecule type" value="Genomic_DNA"/>
</dbReference>
<dbReference type="PROSITE" id="PS00144">
    <property type="entry name" value="ASN_GLN_ASE_1"/>
    <property type="match status" value="1"/>
</dbReference>
<evidence type="ECO:0000256" key="1">
    <source>
        <dbReference type="ARBA" id="ARBA00010518"/>
    </source>
</evidence>
<dbReference type="CDD" id="cd08964">
    <property type="entry name" value="L-asparaginase_II"/>
    <property type="match status" value="1"/>
</dbReference>
<dbReference type="Gene3D" id="3.40.50.40">
    <property type="match status" value="1"/>
</dbReference>
<evidence type="ECO:0000256" key="5">
    <source>
        <dbReference type="PROSITE-ProRule" id="PRU10099"/>
    </source>
</evidence>
<evidence type="ECO:0000256" key="3">
    <source>
        <dbReference type="PIRSR" id="PIRSR001220-1"/>
    </source>
</evidence>
<accession>A0A7C1H5P0</accession>
<proteinExistence type="inferred from homology"/>
<feature type="binding site" evidence="4">
    <location>
        <position position="57"/>
    </location>
    <ligand>
        <name>substrate</name>
    </ligand>
</feature>
<feature type="binding site" evidence="4">
    <location>
        <begin position="90"/>
        <end position="91"/>
    </location>
    <ligand>
        <name>substrate</name>
    </ligand>
</feature>
<keyword evidence="2" id="KW-0378">Hydrolase</keyword>
<dbReference type="PROSITE" id="PS51732">
    <property type="entry name" value="ASN_GLN_ASE_3"/>
    <property type="match status" value="1"/>
</dbReference>
<protein>
    <submittedName>
        <fullName evidence="9">Asparaginase</fullName>
    </submittedName>
</protein>
<feature type="domain" description="L-asparaginase N-terminal" evidence="7">
    <location>
        <begin position="4"/>
        <end position="194"/>
    </location>
</feature>
<dbReference type="GO" id="GO:0006528">
    <property type="term" value="P:asparagine metabolic process"/>
    <property type="evidence" value="ECO:0007669"/>
    <property type="project" value="InterPro"/>
</dbReference>
<dbReference type="PIRSF" id="PIRSF001220">
    <property type="entry name" value="L-ASNase_gatD"/>
    <property type="match status" value="1"/>
</dbReference>
<dbReference type="PROSITE" id="PS00917">
    <property type="entry name" value="ASN_GLN_ASE_2"/>
    <property type="match status" value="1"/>
</dbReference>
<dbReference type="AlphaFoldDB" id="A0A7C1H5P0"/>
<feature type="active site" evidence="6">
    <location>
        <position position="90"/>
    </location>
</feature>
<evidence type="ECO:0000313" key="9">
    <source>
        <dbReference type="EMBL" id="HDP79145.1"/>
    </source>
</evidence>
<reference evidence="9" key="1">
    <citation type="journal article" date="2020" name="mSystems">
        <title>Genome- and Community-Level Interaction Insights into Carbon Utilization and Element Cycling Functions of Hydrothermarchaeota in Hydrothermal Sediment.</title>
        <authorList>
            <person name="Zhou Z."/>
            <person name="Liu Y."/>
            <person name="Xu W."/>
            <person name="Pan J."/>
            <person name="Luo Z.H."/>
            <person name="Li M."/>
        </authorList>
    </citation>
    <scope>NUCLEOTIDE SEQUENCE [LARGE SCALE GENOMIC DNA]</scope>
    <source>
        <strain evidence="9">SpSt-1179</strain>
    </source>
</reference>
<dbReference type="PANTHER" id="PTHR11707:SF28">
    <property type="entry name" value="60 KDA LYSOPHOSPHOLIPASE"/>
    <property type="match status" value="1"/>
</dbReference>
<dbReference type="PANTHER" id="PTHR11707">
    <property type="entry name" value="L-ASPARAGINASE"/>
    <property type="match status" value="1"/>
</dbReference>
<dbReference type="InterPro" id="IPR006034">
    <property type="entry name" value="Asparaginase/glutaminase-like"/>
</dbReference>
<sequence length="331" mass="35895">MKQRVVVVTTGGTIAMVTDPVTGASVPAQGMSKHVADVDGLEEVACAEHHEFSNIPSPYINPETMWKLSKTVQRLLDREDVCGAVITHGTDTLEETAYFLDLTVRSEKPIVCTAAMRNIDEMGTDGPRNVLSSVRVAVNPLAVGMGTMVCLNDEIHAAREVTKTYTSNVATFDSPGHGPLGIVDEDSVIFFRKPLLRAVFNVDNIESKVALVKTFTGDDGSILRSLPQLGFKGVVLETFGRGNVPVEVYHVVKYLIEEKRVPVIITSRCFKGRVLGVYGYVGGGKSLADLGAIFAQELSSIKARIKLMVIMGITNDMAEIERLFKLPLKGA</sequence>
<dbReference type="InterPro" id="IPR037152">
    <property type="entry name" value="L-asparaginase_N_sf"/>
</dbReference>
<dbReference type="PRINTS" id="PR00139">
    <property type="entry name" value="ASNGLNASE"/>
</dbReference>
<dbReference type="GO" id="GO:0004067">
    <property type="term" value="F:asparaginase activity"/>
    <property type="evidence" value="ECO:0007669"/>
    <property type="project" value="UniProtKB-UniRule"/>
</dbReference>
<dbReference type="InterPro" id="IPR027474">
    <property type="entry name" value="L-asparaginase_N"/>
</dbReference>
<dbReference type="Gene3D" id="3.40.50.1170">
    <property type="entry name" value="L-asparaginase, N-terminal domain"/>
    <property type="match status" value="1"/>
</dbReference>
<comment type="similarity">
    <text evidence="1">Belongs to the asparaginase 1 family.</text>
</comment>
<dbReference type="SUPFAM" id="SSF53774">
    <property type="entry name" value="Glutaminase/Asparaginase"/>
    <property type="match status" value="1"/>
</dbReference>
<gene>
    <name evidence="9" type="ORF">ENN47_13415</name>
</gene>
<feature type="active site" description="O-isoaspartyl threonine intermediate" evidence="3">
    <location>
        <position position="13"/>
    </location>
</feature>
<name>A0A7C1H5P0_9BACT</name>
<evidence type="ECO:0000259" key="8">
    <source>
        <dbReference type="Pfam" id="PF17763"/>
    </source>
</evidence>
<evidence type="ECO:0000259" key="7">
    <source>
        <dbReference type="Pfam" id="PF00710"/>
    </source>
</evidence>
<dbReference type="PIRSF" id="PIRSF500176">
    <property type="entry name" value="L_ASNase"/>
    <property type="match status" value="1"/>
</dbReference>
<dbReference type="InterPro" id="IPR040919">
    <property type="entry name" value="Asparaginase_C"/>
</dbReference>
<comment type="caution">
    <text evidence="9">The sequence shown here is derived from an EMBL/GenBank/DDBJ whole genome shotgun (WGS) entry which is preliminary data.</text>
</comment>
<dbReference type="InterPro" id="IPR020827">
    <property type="entry name" value="Asparaginase/glutaminase_AS1"/>
</dbReference>
<dbReference type="InterPro" id="IPR027473">
    <property type="entry name" value="L-asparaginase_C"/>
</dbReference>
<evidence type="ECO:0000256" key="6">
    <source>
        <dbReference type="PROSITE-ProRule" id="PRU10100"/>
    </source>
</evidence>
<dbReference type="Pfam" id="PF00710">
    <property type="entry name" value="Asparaginase"/>
    <property type="match status" value="1"/>
</dbReference>
<dbReference type="InterPro" id="IPR027475">
    <property type="entry name" value="Asparaginase/glutaminase_AS2"/>
</dbReference>
<dbReference type="InterPro" id="IPR036152">
    <property type="entry name" value="Asp/glu_Ase-like_sf"/>
</dbReference>
<organism evidence="9">
    <name type="scientific">Mesotoga infera</name>
    <dbReference type="NCBI Taxonomy" id="1236046"/>
    <lineage>
        <taxon>Bacteria</taxon>
        <taxon>Thermotogati</taxon>
        <taxon>Thermotogota</taxon>
        <taxon>Thermotogae</taxon>
        <taxon>Kosmotogales</taxon>
        <taxon>Kosmotogaceae</taxon>
        <taxon>Mesotoga</taxon>
    </lineage>
</organism>
<dbReference type="FunFam" id="3.40.50.1170:FF:000001">
    <property type="entry name" value="L-asparaginase 2"/>
    <property type="match status" value="1"/>
</dbReference>
<dbReference type="Proteomes" id="UP000886198">
    <property type="component" value="Unassembled WGS sequence"/>
</dbReference>
<feature type="domain" description="Asparaginase/glutaminase C-terminal" evidence="8">
    <location>
        <begin position="208"/>
        <end position="324"/>
    </location>
</feature>
<evidence type="ECO:0000256" key="4">
    <source>
        <dbReference type="PIRSR" id="PIRSR001220-2"/>
    </source>
</evidence>